<organism evidence="2 3">
    <name type="scientific">Novosphingobium barchaimii LL02</name>
    <dbReference type="NCBI Taxonomy" id="1114963"/>
    <lineage>
        <taxon>Bacteria</taxon>
        <taxon>Pseudomonadati</taxon>
        <taxon>Pseudomonadota</taxon>
        <taxon>Alphaproteobacteria</taxon>
        <taxon>Sphingomonadales</taxon>
        <taxon>Sphingomonadaceae</taxon>
        <taxon>Novosphingobium</taxon>
    </lineage>
</organism>
<protein>
    <recommendedName>
        <fullName evidence="1">BioF2-like acetyltransferase domain-containing protein</fullName>
    </recommendedName>
</protein>
<gene>
    <name evidence="2" type="ORF">V474_10820</name>
</gene>
<dbReference type="PATRIC" id="fig|1114963.3.peg.1069"/>
<dbReference type="InterPro" id="IPR038740">
    <property type="entry name" value="BioF2-like_GNAT_dom"/>
</dbReference>
<proteinExistence type="predicted"/>
<sequence length="339" mass="37157">MVKVDYHSDLKEVQSDGQLAQALSETHQSAPFDRLAWWQGLSQHCGLTPLLAVARGTDDALAVLPLAGKAGHLTALSNWYTFRFRPILVGAGAPLDALAASLKSRAHRITLSHVPDEDGSASALETAFRKAGWLVLREVCDTNRILPLEGRSCDAYLAARPGKLRTTLKRKSGKVATQILTEFDGEAWAQYESIYAESWKPEEGSPDFLRAFARAEGAAGRLRLALAHDAADPQGPAIAAQMWTVEGGTAFIHKLAHREAARPLSPGSVLTAALMRRVIDVDRVTLVDFGTGDDPYKQDWMEQRRARYRLDMFRPFSPRNWPVLARIGLRGLAAGAKRG</sequence>
<name>A0A0J7Y774_9SPHN</name>
<dbReference type="Gene3D" id="3.40.630.30">
    <property type="match status" value="1"/>
</dbReference>
<dbReference type="Proteomes" id="UP000052268">
    <property type="component" value="Unassembled WGS sequence"/>
</dbReference>
<evidence type="ECO:0000313" key="2">
    <source>
        <dbReference type="EMBL" id="KMS59681.1"/>
    </source>
</evidence>
<reference evidence="2 3" key="1">
    <citation type="journal article" date="2015" name="G3 (Bethesda)">
        <title>Insights into Ongoing Evolution of the Hexachlorocyclohexane Catabolic Pathway from Comparative Genomics of Ten Sphingomonadaceae Strains.</title>
        <authorList>
            <person name="Pearce S.L."/>
            <person name="Oakeshott J.G."/>
            <person name="Pandey G."/>
        </authorList>
    </citation>
    <scope>NUCLEOTIDE SEQUENCE [LARGE SCALE GENOMIC DNA]</scope>
    <source>
        <strain evidence="2 3">LL02</strain>
    </source>
</reference>
<dbReference type="Pfam" id="PF13480">
    <property type="entry name" value="Acetyltransf_6"/>
    <property type="match status" value="1"/>
</dbReference>
<accession>A0A0J7Y774</accession>
<keyword evidence="3" id="KW-1185">Reference proteome</keyword>
<dbReference type="SUPFAM" id="SSF55729">
    <property type="entry name" value="Acyl-CoA N-acyltransferases (Nat)"/>
    <property type="match status" value="1"/>
</dbReference>
<dbReference type="EMBL" id="JACU01000002">
    <property type="protein sequence ID" value="KMS59681.1"/>
    <property type="molecule type" value="Genomic_DNA"/>
</dbReference>
<comment type="caution">
    <text evidence="2">The sequence shown here is derived from an EMBL/GenBank/DDBJ whole genome shotgun (WGS) entry which is preliminary data.</text>
</comment>
<evidence type="ECO:0000313" key="3">
    <source>
        <dbReference type="Proteomes" id="UP000052268"/>
    </source>
</evidence>
<dbReference type="AlphaFoldDB" id="A0A0J7Y774"/>
<dbReference type="InterPro" id="IPR016181">
    <property type="entry name" value="Acyl_CoA_acyltransferase"/>
</dbReference>
<feature type="domain" description="BioF2-like acetyltransferase" evidence="1">
    <location>
        <begin position="185"/>
        <end position="298"/>
    </location>
</feature>
<evidence type="ECO:0000259" key="1">
    <source>
        <dbReference type="Pfam" id="PF13480"/>
    </source>
</evidence>